<organism evidence="3 4">
    <name type="scientific">Streptomyces mashuensis</name>
    <dbReference type="NCBI Taxonomy" id="33904"/>
    <lineage>
        <taxon>Bacteria</taxon>
        <taxon>Bacillati</taxon>
        <taxon>Actinomycetota</taxon>
        <taxon>Actinomycetes</taxon>
        <taxon>Kitasatosporales</taxon>
        <taxon>Streptomycetaceae</taxon>
        <taxon>Streptomyces</taxon>
    </lineage>
</organism>
<dbReference type="SUPFAM" id="SSF56059">
    <property type="entry name" value="Glutathione synthetase ATP-binding domain-like"/>
    <property type="match status" value="1"/>
</dbReference>
<comment type="caution">
    <text evidence="3">The sequence shown here is derived from an EMBL/GenBank/DDBJ whole genome shotgun (WGS) entry which is preliminary data.</text>
</comment>
<evidence type="ECO:0000256" key="1">
    <source>
        <dbReference type="PROSITE-ProRule" id="PRU00409"/>
    </source>
</evidence>
<evidence type="ECO:0000313" key="3">
    <source>
        <dbReference type="EMBL" id="GHF52469.1"/>
    </source>
</evidence>
<proteinExistence type="predicted"/>
<dbReference type="InterPro" id="IPR040754">
    <property type="entry name" value="PreAtp-grasp"/>
</dbReference>
<dbReference type="InterPro" id="IPR041356">
    <property type="entry name" value="PGM1_C"/>
</dbReference>
<dbReference type="GO" id="GO:0046872">
    <property type="term" value="F:metal ion binding"/>
    <property type="evidence" value="ECO:0007669"/>
    <property type="project" value="InterPro"/>
</dbReference>
<keyword evidence="1" id="KW-0067">ATP-binding</keyword>
<evidence type="ECO:0000259" key="2">
    <source>
        <dbReference type="PROSITE" id="PS50975"/>
    </source>
</evidence>
<name>A0A919EDX5_9ACTN</name>
<dbReference type="Gene3D" id="3.30.470.20">
    <property type="entry name" value="ATP-grasp fold, B domain"/>
    <property type="match status" value="1"/>
</dbReference>
<dbReference type="InterPro" id="IPR011761">
    <property type="entry name" value="ATP-grasp"/>
</dbReference>
<dbReference type="PROSITE" id="PS50975">
    <property type="entry name" value="ATP_GRASP"/>
    <property type="match status" value="1"/>
</dbReference>
<keyword evidence="4" id="KW-1185">Reference proteome</keyword>
<dbReference type="AlphaFoldDB" id="A0A919EDX5"/>
<gene>
    <name evidence="3" type="ORF">GCM10010218_37420</name>
</gene>
<dbReference type="Pfam" id="PF18604">
    <property type="entry name" value="PreAtp-grasp"/>
    <property type="match status" value="1"/>
</dbReference>
<dbReference type="RefSeq" id="WP_190130776.1">
    <property type="nucleotide sequence ID" value="NZ_BNBD01000007.1"/>
</dbReference>
<feature type="domain" description="ATP-grasp" evidence="2">
    <location>
        <begin position="156"/>
        <end position="357"/>
    </location>
</feature>
<dbReference type="Pfam" id="PF18105">
    <property type="entry name" value="PGM1_C"/>
    <property type="match status" value="1"/>
</dbReference>
<dbReference type="GO" id="GO:0005524">
    <property type="term" value="F:ATP binding"/>
    <property type="evidence" value="ECO:0007669"/>
    <property type="project" value="UniProtKB-UniRule"/>
</dbReference>
<accession>A0A919EDX5</accession>
<dbReference type="EMBL" id="BNBD01000007">
    <property type="protein sequence ID" value="GHF52469.1"/>
    <property type="molecule type" value="Genomic_DNA"/>
</dbReference>
<dbReference type="Proteomes" id="UP000638313">
    <property type="component" value="Unassembled WGS sequence"/>
</dbReference>
<sequence>MRRDHPLLVFANFVNELMVTVPVHRHADALVAVSPRKIWLTRPGDVLLTPRAVPGALRDYACEMLGFSPDDVTLLHAPTDGLATLTEAVRRNGLTDRLRTETEARPGIRFHPFAQDRPALDLAAELGVPLEDYPSGTVPEQAVEAAYRINTKPGFRETARALGIRIAEGHTCGTPEELATAVRRVLSEHDGAVVKPARGSNGYGVIFLDRADLAGLDDRLAAYLPTVAEQPPGWVVEERLTFERVVTVEMESRADGPAVLHVGEMRTPNGSFSGQITPLVAGSAAVDELVAAGLALGQHLHAAGYRGPFDIDGGITPDGVLYSTESNVRKTGCTYLDFLVRRLLGEERAERAVWLADTRPGGAEPDFATGLGLIRKEGIDFRPGADEGVVLTADTLSSDGKWRYLILGGTHQRVEELESVLAGLLKLA</sequence>
<protein>
    <recommendedName>
        <fullName evidence="2">ATP-grasp domain-containing protein</fullName>
    </recommendedName>
</protein>
<reference evidence="3" key="1">
    <citation type="journal article" date="2014" name="Int. J. Syst. Evol. Microbiol.">
        <title>Complete genome sequence of Corynebacterium casei LMG S-19264T (=DSM 44701T), isolated from a smear-ripened cheese.</title>
        <authorList>
            <consortium name="US DOE Joint Genome Institute (JGI-PGF)"/>
            <person name="Walter F."/>
            <person name="Albersmeier A."/>
            <person name="Kalinowski J."/>
            <person name="Ruckert C."/>
        </authorList>
    </citation>
    <scope>NUCLEOTIDE SEQUENCE</scope>
    <source>
        <strain evidence="3">JCM 4059</strain>
    </source>
</reference>
<keyword evidence="1" id="KW-0547">Nucleotide-binding</keyword>
<evidence type="ECO:0000313" key="4">
    <source>
        <dbReference type="Proteomes" id="UP000638313"/>
    </source>
</evidence>
<reference evidence="3" key="2">
    <citation type="submission" date="2020-09" db="EMBL/GenBank/DDBJ databases">
        <authorList>
            <person name="Sun Q."/>
            <person name="Ohkuma M."/>
        </authorList>
    </citation>
    <scope>NUCLEOTIDE SEQUENCE</scope>
    <source>
        <strain evidence="3">JCM 4059</strain>
    </source>
</reference>